<dbReference type="GO" id="GO:0005886">
    <property type="term" value="C:plasma membrane"/>
    <property type="evidence" value="ECO:0007669"/>
    <property type="project" value="UniProtKB-SubCell"/>
</dbReference>
<feature type="transmembrane region" description="Helical" evidence="7">
    <location>
        <begin position="179"/>
        <end position="199"/>
    </location>
</feature>
<sequence>MAVWNRLNIRNKMLTVFGLVLILFLAGIGYVYPQLAATRGDIEEQNLRSEQALIVTEVGSLFRSMYIIVSDSVQTGEFDEEAYIADETRLNGYLDDLQPDMSTHDEQELFEQIYTAKDQYGEIVSRIVGRSVHSSGEIVALNNLRNETMTHIESLTDSMQAQANDAGKEAVSSLGAVQITFLITFLGATIIGCILFILFSQNISQSLKKAVGVAKNISEGNLRIETLEDKRDDEVGQLIQTMNHMTTNLQSVFQGITTISTDLASSAEQMRAGADETSQASEQISSAIQEAAMGTENQMGRTHEVKQMIDNMTKSMDRVTANSKEANEFVISSSTQAQEGSSIIKQTVEQMETIREHSSESHVKVNSLGVKSEKIGGIVSMITDISDQTNLLALNAAIEAARAGESGKGFAVVADEVRKLAEQTRSSAGEIESMIGDIQEDIQSSMHSMELGGKAVDEGVLLVDKAGDSFKQIANVVENISGQMEEITTSIEDSALHAHKLASVADDIANEAEAVAENTQTVAASAEETNASMEEIAANSSNLATLSDDLKNRIGVYQI</sequence>
<dbReference type="PANTHER" id="PTHR32089:SF112">
    <property type="entry name" value="LYSOZYME-LIKE PROTEIN-RELATED"/>
    <property type="match status" value="1"/>
</dbReference>
<dbReference type="SMART" id="SM00304">
    <property type="entry name" value="HAMP"/>
    <property type="match status" value="1"/>
</dbReference>
<dbReference type="Proteomes" id="UP001057753">
    <property type="component" value="Unassembled WGS sequence"/>
</dbReference>
<dbReference type="EMBL" id="JABXYM010000001">
    <property type="protein sequence ID" value="MCR6094992.1"/>
    <property type="molecule type" value="Genomic_DNA"/>
</dbReference>
<keyword evidence="2" id="KW-1003">Cell membrane</keyword>
<evidence type="ECO:0000256" key="6">
    <source>
        <dbReference type="PROSITE-ProRule" id="PRU00284"/>
    </source>
</evidence>
<keyword evidence="3 7" id="KW-0472">Membrane</keyword>
<dbReference type="PRINTS" id="PR00260">
    <property type="entry name" value="CHEMTRNSDUCR"/>
</dbReference>
<gene>
    <name evidence="10" type="ORF">HXA33_00330</name>
</gene>
<comment type="caution">
    <text evidence="10">The sequence shown here is derived from an EMBL/GenBank/DDBJ whole genome shotgun (WGS) entry which is preliminary data.</text>
</comment>
<dbReference type="SUPFAM" id="SSF58104">
    <property type="entry name" value="Methyl-accepting chemotaxis protein (MCP) signaling domain"/>
    <property type="match status" value="1"/>
</dbReference>
<accession>A0A9Q4AYX8</accession>
<evidence type="ECO:0000256" key="4">
    <source>
        <dbReference type="ARBA" id="ARBA00023224"/>
    </source>
</evidence>
<dbReference type="Gene3D" id="6.10.340.10">
    <property type="match status" value="1"/>
</dbReference>
<proteinExistence type="inferred from homology"/>
<name>A0A9Q4AYX8_SALAG</name>
<evidence type="ECO:0000313" key="11">
    <source>
        <dbReference type="Proteomes" id="UP001057753"/>
    </source>
</evidence>
<dbReference type="CDD" id="cd06225">
    <property type="entry name" value="HAMP"/>
    <property type="match status" value="1"/>
</dbReference>
<keyword evidence="7" id="KW-1133">Transmembrane helix</keyword>
<comment type="subcellular location">
    <subcellularLocation>
        <location evidence="1">Cell membrane</location>
    </subcellularLocation>
</comment>
<reference evidence="10" key="1">
    <citation type="submission" date="2020-06" db="EMBL/GenBank/DDBJ databases">
        <title>Insight into the genomes of haloalkaliphilic bacilli from Kenyan soda lakes.</title>
        <authorList>
            <person name="Mwirichia R."/>
            <person name="Villamizar G.C."/>
            <person name="Poehlein A."/>
            <person name="Mugweru J."/>
            <person name="Kipnyargis A."/>
            <person name="Kiplimo D."/>
            <person name="Orwa P."/>
            <person name="Daniel R."/>
        </authorList>
    </citation>
    <scope>NUCLEOTIDE SEQUENCE</scope>
    <source>
        <strain evidence="10">B1096_S55</strain>
    </source>
</reference>
<feature type="domain" description="HAMP" evidence="9">
    <location>
        <begin position="201"/>
        <end position="254"/>
    </location>
</feature>
<dbReference type="RefSeq" id="WP_257819615.1">
    <property type="nucleotide sequence ID" value="NZ_JABXYM010000001.1"/>
</dbReference>
<dbReference type="CDD" id="cd11386">
    <property type="entry name" value="MCP_signal"/>
    <property type="match status" value="1"/>
</dbReference>
<dbReference type="Pfam" id="PF00015">
    <property type="entry name" value="MCPsignal"/>
    <property type="match status" value="1"/>
</dbReference>
<dbReference type="GO" id="GO:0007165">
    <property type="term" value="P:signal transduction"/>
    <property type="evidence" value="ECO:0007669"/>
    <property type="project" value="UniProtKB-KW"/>
</dbReference>
<evidence type="ECO:0000256" key="3">
    <source>
        <dbReference type="ARBA" id="ARBA00023136"/>
    </source>
</evidence>
<evidence type="ECO:0000256" key="5">
    <source>
        <dbReference type="ARBA" id="ARBA00029447"/>
    </source>
</evidence>
<dbReference type="InterPro" id="IPR003660">
    <property type="entry name" value="HAMP_dom"/>
</dbReference>
<evidence type="ECO:0000256" key="2">
    <source>
        <dbReference type="ARBA" id="ARBA00022475"/>
    </source>
</evidence>
<keyword evidence="4 6" id="KW-0807">Transducer</keyword>
<dbReference type="PANTHER" id="PTHR32089">
    <property type="entry name" value="METHYL-ACCEPTING CHEMOTAXIS PROTEIN MCPB"/>
    <property type="match status" value="1"/>
</dbReference>
<dbReference type="GO" id="GO:0004888">
    <property type="term" value="F:transmembrane signaling receptor activity"/>
    <property type="evidence" value="ECO:0007669"/>
    <property type="project" value="InterPro"/>
</dbReference>
<dbReference type="GO" id="GO:0006935">
    <property type="term" value="P:chemotaxis"/>
    <property type="evidence" value="ECO:0007669"/>
    <property type="project" value="InterPro"/>
</dbReference>
<dbReference type="PROSITE" id="PS50885">
    <property type="entry name" value="HAMP"/>
    <property type="match status" value="1"/>
</dbReference>
<dbReference type="InterPro" id="IPR004089">
    <property type="entry name" value="MCPsignal_dom"/>
</dbReference>
<keyword evidence="11" id="KW-1185">Reference proteome</keyword>
<comment type="similarity">
    <text evidence="5">Belongs to the methyl-accepting chemotaxis (MCP) protein family.</text>
</comment>
<protein>
    <submittedName>
        <fullName evidence="10">Methyl-accepting chemotaxis protein</fullName>
    </submittedName>
</protein>
<keyword evidence="7" id="KW-0812">Transmembrane</keyword>
<dbReference type="AlphaFoldDB" id="A0A9Q4AYX8"/>
<evidence type="ECO:0000259" key="8">
    <source>
        <dbReference type="PROSITE" id="PS50111"/>
    </source>
</evidence>
<feature type="domain" description="Methyl-accepting transducer" evidence="8">
    <location>
        <begin position="273"/>
        <end position="509"/>
    </location>
</feature>
<dbReference type="Gene3D" id="1.10.287.950">
    <property type="entry name" value="Methyl-accepting chemotaxis protein"/>
    <property type="match status" value="1"/>
</dbReference>
<dbReference type="PROSITE" id="PS50111">
    <property type="entry name" value="CHEMOTAXIS_TRANSDUC_2"/>
    <property type="match status" value="1"/>
</dbReference>
<organism evidence="10 11">
    <name type="scientific">Salipaludibacillus agaradhaerens</name>
    <name type="common">Bacillus agaradhaerens</name>
    <dbReference type="NCBI Taxonomy" id="76935"/>
    <lineage>
        <taxon>Bacteria</taxon>
        <taxon>Bacillati</taxon>
        <taxon>Bacillota</taxon>
        <taxon>Bacilli</taxon>
        <taxon>Bacillales</taxon>
        <taxon>Bacillaceae</taxon>
    </lineage>
</organism>
<dbReference type="Pfam" id="PF00672">
    <property type="entry name" value="HAMP"/>
    <property type="match status" value="1"/>
</dbReference>
<dbReference type="SMART" id="SM00283">
    <property type="entry name" value="MA"/>
    <property type="match status" value="1"/>
</dbReference>
<evidence type="ECO:0000256" key="1">
    <source>
        <dbReference type="ARBA" id="ARBA00004236"/>
    </source>
</evidence>
<dbReference type="InterPro" id="IPR004090">
    <property type="entry name" value="Chemotax_Me-accpt_rcpt"/>
</dbReference>
<evidence type="ECO:0000259" key="9">
    <source>
        <dbReference type="PROSITE" id="PS50885"/>
    </source>
</evidence>
<evidence type="ECO:0000256" key="7">
    <source>
        <dbReference type="SAM" id="Phobius"/>
    </source>
</evidence>
<evidence type="ECO:0000313" key="10">
    <source>
        <dbReference type="EMBL" id="MCR6094992.1"/>
    </source>
</evidence>